<evidence type="ECO:0000313" key="11">
    <source>
        <dbReference type="EMBL" id="ADZ68811.1"/>
    </source>
</evidence>
<dbReference type="InterPro" id="IPR039793">
    <property type="entry name" value="UROS/Hem4"/>
</dbReference>
<dbReference type="InterPro" id="IPR036108">
    <property type="entry name" value="4pyrrol_syn_uPrphyn_synt_sf"/>
</dbReference>
<name>F2J252_POLGS</name>
<dbReference type="EMBL" id="CP002568">
    <property type="protein sequence ID" value="ADZ68811.1"/>
    <property type="molecule type" value="Genomic_DNA"/>
</dbReference>
<dbReference type="OrthoDB" id="7163809at2"/>
<comment type="pathway">
    <text evidence="1 9">Porphyrin-containing compound metabolism; protoporphyrin-IX biosynthesis; coproporphyrinogen-III from 5-aminolevulinate: step 3/4.</text>
</comment>
<dbReference type="SUPFAM" id="SSF69618">
    <property type="entry name" value="HemD-like"/>
    <property type="match status" value="1"/>
</dbReference>
<keyword evidence="5 9" id="KW-0627">Porphyrin biosynthesis</keyword>
<evidence type="ECO:0000259" key="10">
    <source>
        <dbReference type="Pfam" id="PF02602"/>
    </source>
</evidence>
<organism evidence="11 12">
    <name type="scientific">Polymorphum gilvum (strain LMG 25793 / CGMCC 1.9160 / SL003B-26A1)</name>
    <dbReference type="NCBI Taxonomy" id="991905"/>
    <lineage>
        <taxon>Bacteria</taxon>
        <taxon>Pseudomonadati</taxon>
        <taxon>Pseudomonadota</taxon>
        <taxon>Alphaproteobacteria</taxon>
        <taxon>Rhodobacterales</taxon>
        <taxon>Paracoccaceae</taxon>
        <taxon>Polymorphum</taxon>
    </lineage>
</organism>
<evidence type="ECO:0000256" key="4">
    <source>
        <dbReference type="ARBA" id="ARBA00023239"/>
    </source>
</evidence>
<dbReference type="PANTHER" id="PTHR38042:SF1">
    <property type="entry name" value="UROPORPHYRINOGEN-III SYNTHASE, CHLOROPLASTIC"/>
    <property type="match status" value="1"/>
</dbReference>
<dbReference type="UniPathway" id="UPA00251">
    <property type="reaction ID" value="UER00320"/>
</dbReference>
<dbReference type="GO" id="GO:0004852">
    <property type="term" value="F:uroporphyrinogen-III synthase activity"/>
    <property type="evidence" value="ECO:0007669"/>
    <property type="project" value="UniProtKB-UniRule"/>
</dbReference>
<evidence type="ECO:0000256" key="6">
    <source>
        <dbReference type="ARBA" id="ARBA00037589"/>
    </source>
</evidence>
<comment type="catalytic activity">
    <reaction evidence="8 9">
        <text>hydroxymethylbilane = uroporphyrinogen III + H2O</text>
        <dbReference type="Rhea" id="RHEA:18965"/>
        <dbReference type="ChEBI" id="CHEBI:15377"/>
        <dbReference type="ChEBI" id="CHEBI:57308"/>
        <dbReference type="ChEBI" id="CHEBI:57845"/>
        <dbReference type="EC" id="4.2.1.75"/>
    </reaction>
</comment>
<protein>
    <recommendedName>
        <fullName evidence="7 9">Uroporphyrinogen-III synthase</fullName>
        <ecNumber evidence="3 9">4.2.1.75</ecNumber>
    </recommendedName>
</protein>
<dbReference type="Gene3D" id="3.40.50.10090">
    <property type="match status" value="2"/>
</dbReference>
<sequence length="233" mass="23755">MRFLVTRPQPDCARTAQRLRALGHEAVEAPLLAIVETPPESFDLSGVGALAVTSGRALAVLAGHRQQDVLVGLPLYAVGDRTAERARALGFATVIAAGGDVAALAERIAADGVRQTVLYPAARERAGDLEGLLAARGVACRTVEVYRSEPVDALPDAVAAALAAEAFDAVLVYSARTAGALAALLARAGPAARRPRVVAISAAAGAPLDALADVEAADRPDEAALIARALSAC</sequence>
<dbReference type="eggNOG" id="COG1587">
    <property type="taxonomic scope" value="Bacteria"/>
</dbReference>
<dbReference type="PANTHER" id="PTHR38042">
    <property type="entry name" value="UROPORPHYRINOGEN-III SYNTHASE, CHLOROPLASTIC"/>
    <property type="match status" value="1"/>
</dbReference>
<evidence type="ECO:0000256" key="8">
    <source>
        <dbReference type="ARBA" id="ARBA00048617"/>
    </source>
</evidence>
<dbReference type="STRING" id="991905.SL003B_0376"/>
<dbReference type="InterPro" id="IPR003754">
    <property type="entry name" value="4pyrrol_synth_uPrphyn_synth"/>
</dbReference>
<dbReference type="GO" id="GO:0006782">
    <property type="term" value="P:protoporphyrinogen IX biosynthetic process"/>
    <property type="evidence" value="ECO:0007669"/>
    <property type="project" value="UniProtKB-UniRule"/>
</dbReference>
<dbReference type="CDD" id="cd06578">
    <property type="entry name" value="HemD"/>
    <property type="match status" value="1"/>
</dbReference>
<dbReference type="KEGG" id="pgv:SL003B_0376"/>
<evidence type="ECO:0000256" key="2">
    <source>
        <dbReference type="ARBA" id="ARBA00008133"/>
    </source>
</evidence>
<dbReference type="PATRIC" id="fig|991905.3.peg.385"/>
<gene>
    <name evidence="11" type="ordered locus">SL003B_0376</name>
</gene>
<keyword evidence="12" id="KW-1185">Reference proteome</keyword>
<dbReference type="HOGENOM" id="CLU_011276_10_2_5"/>
<evidence type="ECO:0000313" key="12">
    <source>
        <dbReference type="Proteomes" id="UP000008130"/>
    </source>
</evidence>
<evidence type="ECO:0000256" key="5">
    <source>
        <dbReference type="ARBA" id="ARBA00023244"/>
    </source>
</evidence>
<accession>F2J252</accession>
<evidence type="ECO:0000256" key="9">
    <source>
        <dbReference type="RuleBase" id="RU366031"/>
    </source>
</evidence>
<evidence type="ECO:0000256" key="1">
    <source>
        <dbReference type="ARBA" id="ARBA00004772"/>
    </source>
</evidence>
<dbReference type="EC" id="4.2.1.75" evidence="3 9"/>
<dbReference type="RefSeq" id="WP_013651135.1">
    <property type="nucleotide sequence ID" value="NC_015259.1"/>
</dbReference>
<comment type="function">
    <text evidence="6 9">Catalyzes cyclization of the linear tetrapyrrole, hydroxymethylbilane, to the macrocyclic uroporphyrinogen III.</text>
</comment>
<keyword evidence="4 9" id="KW-0456">Lyase</keyword>
<dbReference type="Proteomes" id="UP000008130">
    <property type="component" value="Chromosome"/>
</dbReference>
<reference evidence="11 12" key="1">
    <citation type="journal article" date="2011" name="J. Bacteriol.">
        <title>Complete genome sequence of Polymorphum gilvum SL003B-26A1T, a crude oil-degrading bacterium from oil-polluted saline soil.</title>
        <authorList>
            <person name="Li S.G."/>
            <person name="Tang Y.Q."/>
            <person name="Nie Y."/>
            <person name="Cai M."/>
            <person name="Wu X.L."/>
        </authorList>
    </citation>
    <scope>NUCLEOTIDE SEQUENCE [LARGE SCALE GENOMIC DNA]</scope>
    <source>
        <strain evidence="12">LMG 25793 / CGMCC 1.9160 / SL003B-26A1</strain>
    </source>
</reference>
<evidence type="ECO:0000256" key="3">
    <source>
        <dbReference type="ARBA" id="ARBA00013109"/>
    </source>
</evidence>
<feature type="domain" description="Tetrapyrrole biosynthesis uroporphyrinogen III synthase" evidence="10">
    <location>
        <begin position="14"/>
        <end position="226"/>
    </location>
</feature>
<dbReference type="GO" id="GO:0006780">
    <property type="term" value="P:uroporphyrinogen III biosynthetic process"/>
    <property type="evidence" value="ECO:0007669"/>
    <property type="project" value="UniProtKB-UniRule"/>
</dbReference>
<dbReference type="Pfam" id="PF02602">
    <property type="entry name" value="HEM4"/>
    <property type="match status" value="1"/>
</dbReference>
<evidence type="ECO:0000256" key="7">
    <source>
        <dbReference type="ARBA" id="ARBA00040167"/>
    </source>
</evidence>
<comment type="similarity">
    <text evidence="2 9">Belongs to the uroporphyrinogen-III synthase family.</text>
</comment>
<proteinExistence type="inferred from homology"/>
<dbReference type="AlphaFoldDB" id="F2J252"/>